<dbReference type="Proteomes" id="UP000018208">
    <property type="component" value="Unassembled WGS sequence"/>
</dbReference>
<accession>V6LDV4</accession>
<dbReference type="EMBL" id="AUWU02000005">
    <property type="protein sequence ID" value="KAH0573130.1"/>
    <property type="molecule type" value="Genomic_DNA"/>
</dbReference>
<evidence type="ECO:0000313" key="3">
    <source>
        <dbReference type="Proteomes" id="UP000018208"/>
    </source>
</evidence>
<sequence>MQNAEFRHQVEAQWAVLQAELVELVRDIKYNERCIGKYGESAATFVAVLQTLKDQKLKRLIKLRDAAMKVNITLEQVEVLTKELFQDQVESIQ</sequence>
<dbReference type="EMBL" id="KI546167">
    <property type="protein sequence ID" value="EST41871.1"/>
    <property type="molecule type" value="Genomic_DNA"/>
</dbReference>
<keyword evidence="3" id="KW-1185">Reference proteome</keyword>
<dbReference type="AlphaFoldDB" id="V6LDV4"/>
<protein>
    <submittedName>
        <fullName evidence="1">Uncharacterized protein</fullName>
    </submittedName>
</protein>
<organism evidence="1">
    <name type="scientific">Spironucleus salmonicida</name>
    <dbReference type="NCBI Taxonomy" id="348837"/>
    <lineage>
        <taxon>Eukaryota</taxon>
        <taxon>Metamonada</taxon>
        <taxon>Diplomonadida</taxon>
        <taxon>Hexamitidae</taxon>
        <taxon>Hexamitinae</taxon>
        <taxon>Spironucleus</taxon>
    </lineage>
</organism>
<evidence type="ECO:0000313" key="1">
    <source>
        <dbReference type="EMBL" id="EST41871.1"/>
    </source>
</evidence>
<evidence type="ECO:0000313" key="2">
    <source>
        <dbReference type="EMBL" id="KAH0573130.1"/>
    </source>
</evidence>
<proteinExistence type="predicted"/>
<reference evidence="1 2" key="1">
    <citation type="journal article" date="2014" name="PLoS Genet.">
        <title>The Genome of Spironucleus salmonicida Highlights a Fish Pathogen Adapted to Fluctuating Environments.</title>
        <authorList>
            <person name="Xu F."/>
            <person name="Jerlstrom-Hultqvist J."/>
            <person name="Einarsson E."/>
            <person name="Astvaldsson A."/>
            <person name="Svard S.G."/>
            <person name="Andersson J.O."/>
        </authorList>
    </citation>
    <scope>NUCLEOTIDE SEQUENCE</scope>
    <source>
        <strain evidence="2">ATCC 50377</strain>
    </source>
</reference>
<reference evidence="2" key="2">
    <citation type="submission" date="2020-12" db="EMBL/GenBank/DDBJ databases">
        <title>New Spironucleus salmonicida genome in near-complete chromosomes.</title>
        <authorList>
            <person name="Xu F."/>
            <person name="Kurt Z."/>
            <person name="Jimenez-Gonzalez A."/>
            <person name="Astvaldsson A."/>
            <person name="Andersson J.O."/>
            <person name="Svard S.G."/>
        </authorList>
    </citation>
    <scope>NUCLEOTIDE SEQUENCE</scope>
    <source>
        <strain evidence="2">ATCC 50377</strain>
    </source>
</reference>
<name>V6LDV4_9EUKA</name>
<gene>
    <name evidence="1" type="ORF">SS50377_18707</name>
    <name evidence="2" type="ORF">SS50377_25248</name>
</gene>
<dbReference type="OrthoDB" id="10260340at2759"/>
<dbReference type="VEuPathDB" id="GiardiaDB:SS50377_25248"/>